<dbReference type="GO" id="GO:0030368">
    <property type="term" value="F:interleukin-17 receptor activity"/>
    <property type="evidence" value="ECO:0007669"/>
    <property type="project" value="InterPro"/>
</dbReference>
<dbReference type="InterPro" id="IPR013568">
    <property type="entry name" value="SEFIR_dom"/>
</dbReference>
<feature type="signal peptide" evidence="9">
    <location>
        <begin position="1"/>
        <end position="21"/>
    </location>
</feature>
<evidence type="ECO:0000313" key="11">
    <source>
        <dbReference type="Ensembl" id="ENSMAMP00000035405.1"/>
    </source>
</evidence>
<keyword evidence="2 8" id="KW-0812">Transmembrane</keyword>
<dbReference type="InterPro" id="IPR039465">
    <property type="entry name" value="IL-17_rcpt-like"/>
</dbReference>
<accession>A0A3Q3T382</accession>
<keyword evidence="12" id="KW-1185">Reference proteome</keyword>
<dbReference type="PROSITE" id="PS51534">
    <property type="entry name" value="SEFIR"/>
    <property type="match status" value="1"/>
</dbReference>
<keyword evidence="6" id="KW-0675">Receptor</keyword>
<keyword evidence="4 8" id="KW-1133">Transmembrane helix</keyword>
<evidence type="ECO:0000256" key="4">
    <source>
        <dbReference type="ARBA" id="ARBA00022989"/>
    </source>
</evidence>
<dbReference type="GeneTree" id="ENSGT00940000168503"/>
<dbReference type="PANTHER" id="PTHR15583:SF12">
    <property type="entry name" value="INTERLEUKIN-17 RECEPTOR C"/>
    <property type="match status" value="1"/>
</dbReference>
<dbReference type="CTD" id="84818"/>
<dbReference type="GeneID" id="113131081"/>
<dbReference type="PANTHER" id="PTHR15583">
    <property type="entry name" value="INTERLEUKIN-17 RECEPTOR"/>
    <property type="match status" value="1"/>
</dbReference>
<dbReference type="AlphaFoldDB" id="A0A3Q3T382"/>
<feature type="transmembrane region" description="Helical" evidence="8">
    <location>
        <begin position="389"/>
        <end position="410"/>
    </location>
</feature>
<dbReference type="OrthoDB" id="9949622at2759"/>
<dbReference type="Pfam" id="PF08357">
    <property type="entry name" value="SEFIR"/>
    <property type="match status" value="1"/>
</dbReference>
<reference evidence="11" key="1">
    <citation type="submission" date="2025-08" db="UniProtKB">
        <authorList>
            <consortium name="Ensembl"/>
        </authorList>
    </citation>
    <scope>IDENTIFICATION</scope>
</reference>
<evidence type="ECO:0000256" key="3">
    <source>
        <dbReference type="ARBA" id="ARBA00022729"/>
    </source>
</evidence>
<dbReference type="STRING" id="205130.ENSMAMP00000035405"/>
<dbReference type="RefSeq" id="XP_026163924.1">
    <property type="nucleotide sequence ID" value="XM_026308139.1"/>
</dbReference>
<dbReference type="Ensembl" id="ENSMAMT00000036320.2">
    <property type="protein sequence ID" value="ENSMAMP00000035405.1"/>
    <property type="gene ID" value="ENSMAMG00000023773.2"/>
</dbReference>
<protein>
    <submittedName>
        <fullName evidence="11">Interleukin 17 receptor C</fullName>
    </submittedName>
</protein>
<evidence type="ECO:0000256" key="5">
    <source>
        <dbReference type="ARBA" id="ARBA00023136"/>
    </source>
</evidence>
<sequence length="629" mass="71974">MLLLVWATCWILLTLSRPTCSLEISGYDSNAVICSQGLSDCIMKDVMPLPAEEVDAVDVHNLTPHIKLCCNNSALCTLCLVIDTEICVNPDKDMEDEYHSGFNEETKETKASVTLCYYAALKLPTCKKVEFTINLRALTQESQAKMSMVIIKPDRISFSSEVFVYDSKSSHLRQKIVFPSLKEVCLEQQKRVKECNPPSITTVIREEISSVELQFPGSSEHLPCVCIQYEQNGTCQRWNRTTIPLYSVTHCMCLQVWYEDEDRPIRTQSCPFRNKNVVQRNIWQNVSVSIDQGKMNNNEAMLLWNLSAPCRLEGEVWPCHIRSSCWEIKGFKQQLTHGTWKQNSKGFWEKKGVFENINLQFSPCVMVKIKGMAHELGPFCFNNTDRFRWTLLVVGVLLLICLTLLTFYFLHGYVKKWVWSWHHGGFVKIGQEGHVVLLSPPDVDEGVSKLVSGLGSLLHTQGFRVSVDQWSRRDQCKLGPLPWFHSQLLEQNSRVVLVLSHKALERMEELAHQHKEVIKAKGENKGIPKILSPYSDMFTASLCIIQTEKQLGRTGERFILVKFDSNQRNDKKLPVLLQGLPLFQLPSQIQALLAELSVQRTGSRYSRRTWIDWKCSVSDGWNPAEYTTM</sequence>
<dbReference type="GO" id="GO:0016020">
    <property type="term" value="C:membrane"/>
    <property type="evidence" value="ECO:0007669"/>
    <property type="project" value="UniProtKB-SubCell"/>
</dbReference>
<organism evidence="11 12">
    <name type="scientific">Mastacembelus armatus</name>
    <name type="common">zig-zag eel</name>
    <dbReference type="NCBI Taxonomy" id="205130"/>
    <lineage>
        <taxon>Eukaryota</taxon>
        <taxon>Metazoa</taxon>
        <taxon>Chordata</taxon>
        <taxon>Craniata</taxon>
        <taxon>Vertebrata</taxon>
        <taxon>Euteleostomi</taxon>
        <taxon>Actinopterygii</taxon>
        <taxon>Neopterygii</taxon>
        <taxon>Teleostei</taxon>
        <taxon>Neoteleostei</taxon>
        <taxon>Acanthomorphata</taxon>
        <taxon>Anabantaria</taxon>
        <taxon>Synbranchiformes</taxon>
        <taxon>Mastacembelidae</taxon>
        <taxon>Mastacembelus</taxon>
    </lineage>
</organism>
<dbReference type="InParanoid" id="A0A3Q3T382"/>
<keyword evidence="5 8" id="KW-0472">Membrane</keyword>
<dbReference type="Proteomes" id="UP000261640">
    <property type="component" value="Unplaced"/>
</dbReference>
<evidence type="ECO:0000259" key="10">
    <source>
        <dbReference type="PROSITE" id="PS51534"/>
    </source>
</evidence>
<evidence type="ECO:0000313" key="12">
    <source>
        <dbReference type="Proteomes" id="UP000261640"/>
    </source>
</evidence>
<feature type="domain" description="SEFIR" evidence="10">
    <location>
        <begin position="432"/>
        <end position="594"/>
    </location>
</feature>
<name>A0A3Q3T382_9TELE</name>
<comment type="subcellular location">
    <subcellularLocation>
        <location evidence="1">Membrane</location>
        <topology evidence="1">Single-pass type I membrane protein</topology>
    </subcellularLocation>
</comment>
<evidence type="ECO:0000256" key="8">
    <source>
        <dbReference type="SAM" id="Phobius"/>
    </source>
</evidence>
<evidence type="ECO:0000256" key="2">
    <source>
        <dbReference type="ARBA" id="ARBA00022692"/>
    </source>
</evidence>
<feature type="chain" id="PRO_5018718883" evidence="9">
    <location>
        <begin position="22"/>
        <end position="629"/>
    </location>
</feature>
<proteinExistence type="predicted"/>
<dbReference type="Gene3D" id="3.40.50.11530">
    <property type="match status" value="1"/>
</dbReference>
<evidence type="ECO:0000256" key="6">
    <source>
        <dbReference type="ARBA" id="ARBA00023170"/>
    </source>
</evidence>
<evidence type="ECO:0000256" key="7">
    <source>
        <dbReference type="ARBA" id="ARBA00023180"/>
    </source>
</evidence>
<reference evidence="11" key="2">
    <citation type="submission" date="2025-09" db="UniProtKB">
        <authorList>
            <consortium name="Ensembl"/>
        </authorList>
    </citation>
    <scope>IDENTIFICATION</scope>
</reference>
<evidence type="ECO:0000256" key="1">
    <source>
        <dbReference type="ARBA" id="ARBA00004479"/>
    </source>
</evidence>
<keyword evidence="7" id="KW-0325">Glycoprotein</keyword>
<keyword evidence="3 9" id="KW-0732">Signal</keyword>
<evidence type="ECO:0000256" key="9">
    <source>
        <dbReference type="SAM" id="SignalP"/>
    </source>
</evidence>